<dbReference type="NCBIfam" id="TIGR00372">
    <property type="entry name" value="cas4"/>
    <property type="match status" value="1"/>
</dbReference>
<dbReference type="Gene3D" id="3.90.320.10">
    <property type="match status" value="1"/>
</dbReference>
<comment type="function">
    <text evidence="13">CRISPR (clustered regularly interspaced short palindromic repeat) is an adaptive immune system that provides protection against mobile genetic elements (viruses, transposable elements and conjugative plasmids). CRISPR clusters contain sequences complementary to antecedent mobile elements and target invading nucleic acids. CRISPR clusters are transcribed and processed into CRISPR RNA (crRNA).</text>
</comment>
<dbReference type="GO" id="GO:0046872">
    <property type="term" value="F:metal ion binding"/>
    <property type="evidence" value="ECO:0007669"/>
    <property type="project" value="UniProtKB-KW"/>
</dbReference>
<keyword evidence="9 13" id="KW-0408">Iron</keyword>
<evidence type="ECO:0000256" key="4">
    <source>
        <dbReference type="ARBA" id="ARBA00020049"/>
    </source>
</evidence>
<evidence type="ECO:0000256" key="3">
    <source>
        <dbReference type="ARBA" id="ARBA00012768"/>
    </source>
</evidence>
<evidence type="ECO:0000256" key="6">
    <source>
        <dbReference type="ARBA" id="ARBA00022723"/>
    </source>
</evidence>
<evidence type="ECO:0000256" key="13">
    <source>
        <dbReference type="RuleBase" id="RU365022"/>
    </source>
</evidence>
<evidence type="ECO:0000256" key="9">
    <source>
        <dbReference type="ARBA" id="ARBA00023004"/>
    </source>
</evidence>
<dbReference type="STRING" id="28892.Metli_2427"/>
<dbReference type="Pfam" id="PF01930">
    <property type="entry name" value="Cas_Cas4"/>
    <property type="match status" value="1"/>
</dbReference>
<dbReference type="EC" id="3.1.12.1" evidence="3 13"/>
<reference evidence="15 16" key="1">
    <citation type="submission" date="2011-08" db="EMBL/GenBank/DDBJ databases">
        <title>The complete genome of Methanofollis liminatans DSM 4140.</title>
        <authorList>
            <consortium name="US DOE Joint Genome Institute (JGI-PGF)"/>
            <person name="Lucas S."/>
            <person name="Han J."/>
            <person name="Lapidus A."/>
            <person name="Bruce D."/>
            <person name="Goodwin L."/>
            <person name="Pitluck S."/>
            <person name="Peters L."/>
            <person name="Kyrpides N."/>
            <person name="Mavromatis K."/>
            <person name="Ivanova N."/>
            <person name="Mikhailova N."/>
            <person name="Lu M."/>
            <person name="Detter J.C."/>
            <person name="Tapia R."/>
            <person name="Han C."/>
            <person name="Land M."/>
            <person name="Hauser L."/>
            <person name="Markowitz V."/>
            <person name="Cheng J.-F."/>
            <person name="Hugenholtz P."/>
            <person name="Woyke T."/>
            <person name="Wu D."/>
            <person name="Spring S."/>
            <person name="Schuler E."/>
            <person name="Brambilla E."/>
            <person name="Klenk H.-P."/>
            <person name="Eisen J.A."/>
        </authorList>
    </citation>
    <scope>NUCLEOTIDE SEQUENCE [LARGE SCALE GENOMIC DNA]</scope>
    <source>
        <strain evidence="15 16">DSM 4140</strain>
    </source>
</reference>
<dbReference type="EMBL" id="CM001555">
    <property type="protein sequence ID" value="EJG08365.1"/>
    <property type="molecule type" value="Genomic_DNA"/>
</dbReference>
<evidence type="ECO:0000259" key="14">
    <source>
        <dbReference type="Pfam" id="PF01930"/>
    </source>
</evidence>
<evidence type="ECO:0000256" key="5">
    <source>
        <dbReference type="ARBA" id="ARBA00022722"/>
    </source>
</evidence>
<feature type="domain" description="DUF83" evidence="14">
    <location>
        <begin position="106"/>
        <end position="202"/>
    </location>
</feature>
<comment type="cofactor">
    <cofactor evidence="1">
        <name>[4Fe-4S] cluster</name>
        <dbReference type="ChEBI" id="CHEBI:49883"/>
    </cofactor>
</comment>
<dbReference type="PATRIC" id="fig|28892.9.peg.2621"/>
<evidence type="ECO:0000256" key="10">
    <source>
        <dbReference type="ARBA" id="ARBA00023014"/>
    </source>
</evidence>
<accession>J1L6D9</accession>
<dbReference type="PANTHER" id="PTHR36531:SF6">
    <property type="entry name" value="DNA REPLICATION ATP-DEPENDENT HELICASE_NUCLEASE DNA2"/>
    <property type="match status" value="1"/>
</dbReference>
<dbReference type="GO" id="GO:0004527">
    <property type="term" value="F:exonuclease activity"/>
    <property type="evidence" value="ECO:0007669"/>
    <property type="project" value="UniProtKB-KW"/>
</dbReference>
<comment type="cofactor">
    <cofactor evidence="13">
        <name>iron-sulfur cluster</name>
        <dbReference type="ChEBI" id="CHEBI:30408"/>
    </cofactor>
</comment>
<dbReference type="InterPro" id="IPR051827">
    <property type="entry name" value="Cas4_exonuclease"/>
</dbReference>
<keyword evidence="6 13" id="KW-0479">Metal-binding</keyword>
<dbReference type="PANTHER" id="PTHR36531">
    <property type="entry name" value="CRISPR-ASSOCIATED EXONUCLEASE CAS4"/>
    <property type="match status" value="1"/>
</dbReference>
<keyword evidence="16" id="KW-1185">Reference proteome</keyword>
<evidence type="ECO:0000313" key="16">
    <source>
        <dbReference type="Proteomes" id="UP000005095"/>
    </source>
</evidence>
<name>J1L6D9_9EURY</name>
<evidence type="ECO:0000256" key="11">
    <source>
        <dbReference type="ARBA" id="ARBA00023118"/>
    </source>
</evidence>
<dbReference type="GO" id="GO:0051536">
    <property type="term" value="F:iron-sulfur cluster binding"/>
    <property type="evidence" value="ECO:0007669"/>
    <property type="project" value="UniProtKB-KW"/>
</dbReference>
<keyword evidence="10 13" id="KW-0411">Iron-sulfur</keyword>
<evidence type="ECO:0000256" key="12">
    <source>
        <dbReference type="ARBA" id="ARBA00023211"/>
    </source>
</evidence>
<keyword evidence="8 13" id="KW-0269">Exonuclease</keyword>
<evidence type="ECO:0000256" key="1">
    <source>
        <dbReference type="ARBA" id="ARBA00001966"/>
    </source>
</evidence>
<dbReference type="GO" id="GO:0051607">
    <property type="term" value="P:defense response to virus"/>
    <property type="evidence" value="ECO:0007669"/>
    <property type="project" value="UniProtKB-KW"/>
</dbReference>
<dbReference type="InterPro" id="IPR022765">
    <property type="entry name" value="Dna2/Cas4_DUF83"/>
</dbReference>
<comment type="cofactor">
    <cofactor evidence="13">
        <name>Mg(2+)</name>
        <dbReference type="ChEBI" id="CHEBI:18420"/>
    </cofactor>
    <cofactor evidence="13">
        <name>Mn(2+)</name>
        <dbReference type="ChEBI" id="CHEBI:29035"/>
    </cofactor>
    <text evidence="13">Mg(2+) or Mn(2+) required for ssDNA cleavage activity.</text>
</comment>
<protein>
    <recommendedName>
        <fullName evidence="4 13">CRISPR-associated exonuclease Cas4</fullName>
        <ecNumber evidence="3 13">3.1.12.1</ecNumber>
    </recommendedName>
</protein>
<gene>
    <name evidence="15" type="ORF">Metli_2427</name>
</gene>
<evidence type="ECO:0000256" key="7">
    <source>
        <dbReference type="ARBA" id="ARBA00022801"/>
    </source>
</evidence>
<dbReference type="InterPro" id="IPR013343">
    <property type="entry name" value="CRISPR-assoc_prot_Cas4"/>
</dbReference>
<dbReference type="AlphaFoldDB" id="J1L6D9"/>
<evidence type="ECO:0000256" key="2">
    <source>
        <dbReference type="ARBA" id="ARBA00009189"/>
    </source>
</evidence>
<dbReference type="HOGENOM" id="CLU_102055_1_1_2"/>
<keyword evidence="12 13" id="KW-0464">Manganese</keyword>
<proteinExistence type="inferred from homology"/>
<organism evidence="15 16">
    <name type="scientific">Methanofollis liminatans DSM 4140</name>
    <dbReference type="NCBI Taxonomy" id="28892"/>
    <lineage>
        <taxon>Archaea</taxon>
        <taxon>Methanobacteriati</taxon>
        <taxon>Methanobacteriota</taxon>
        <taxon>Stenosarchaea group</taxon>
        <taxon>Methanomicrobia</taxon>
        <taxon>Methanomicrobiales</taxon>
        <taxon>Methanomicrobiaceae</taxon>
        <taxon>Methanofollis</taxon>
    </lineage>
</organism>
<dbReference type="OrthoDB" id="106526at2157"/>
<sequence>MMEKKYAEDELLSLSGIQHFRFCKRQWALIHIERQWEENLRTTEGHFLHERVDDPFLRESRGDVVISRAFPLVSYHLGLYGVADVVEYTRSEHGVSLPGYEGLWKMQPVEYKRGKPKIDERDEVQLCAQAMCLEEMFDVRITTADFYYNEIRRRVHLKITEELRTLVISLADEMHDLFKKGTTPPAEKSQNCKFCSLVDVCVPKLTKKSVSVRKYVDKHLKDACAGDL</sequence>
<dbReference type="Proteomes" id="UP000005095">
    <property type="component" value="Chromosome"/>
</dbReference>
<comment type="similarity">
    <text evidence="2 13">Belongs to the CRISPR-associated exonuclease Cas4 family.</text>
</comment>
<evidence type="ECO:0000256" key="8">
    <source>
        <dbReference type="ARBA" id="ARBA00022839"/>
    </source>
</evidence>
<keyword evidence="11 13" id="KW-0051">Antiviral defense</keyword>
<keyword evidence="7 13" id="KW-0378">Hydrolase</keyword>
<dbReference type="InterPro" id="IPR011604">
    <property type="entry name" value="PDDEXK-like_dom_sf"/>
</dbReference>
<keyword evidence="5 13" id="KW-0540">Nuclease</keyword>
<evidence type="ECO:0000313" key="15">
    <source>
        <dbReference type="EMBL" id="EJG08365.1"/>
    </source>
</evidence>
<dbReference type="RefSeq" id="WP_004040742.1">
    <property type="nucleotide sequence ID" value="NZ_CM001555.1"/>
</dbReference>